<dbReference type="Proteomes" id="UP000516052">
    <property type="component" value="Chromosome"/>
</dbReference>
<evidence type="ECO:0000313" key="2">
    <source>
        <dbReference type="EMBL" id="QNP75143.1"/>
    </source>
</evidence>
<sequence length="248" mass="26587">MSNRAISLQLYTLRALLEDDLEGTLARVAEIGYTTVEPYGFVHRAERMADALTAHGLSAPTAHAPLLSDDRPAVYAAARRLGVSTLVVPMTAPERWQTRDGVESLAEELNQAAVEAADHGFTVGYHNHHFELELKQDGVHALEILADRLTDDVVLEVDTYWAAVGGADVPALLGRLGDRVVAVHVKDGDRTLNTKAQVAVGDGVLPVEEILAAAPEAALRIVELDDFDGDILDPVARSLGFLSGLKDG</sequence>
<dbReference type="PANTHER" id="PTHR12110:SF41">
    <property type="entry name" value="INOSOSE DEHYDRATASE"/>
    <property type="match status" value="1"/>
</dbReference>
<dbReference type="PANTHER" id="PTHR12110">
    <property type="entry name" value="HYDROXYPYRUVATE ISOMERASE"/>
    <property type="match status" value="1"/>
</dbReference>
<gene>
    <name evidence="2" type="ORF">IAG44_40895</name>
</gene>
<dbReference type="KEGG" id="sroi:IAG44_40895"/>
<dbReference type="Gene3D" id="3.20.20.150">
    <property type="entry name" value="Divalent-metal-dependent TIM barrel enzymes"/>
    <property type="match status" value="1"/>
</dbReference>
<keyword evidence="3" id="KW-1185">Reference proteome</keyword>
<dbReference type="Pfam" id="PF01261">
    <property type="entry name" value="AP_endonuc_2"/>
    <property type="match status" value="1"/>
</dbReference>
<dbReference type="SUPFAM" id="SSF51658">
    <property type="entry name" value="Xylose isomerase-like"/>
    <property type="match status" value="1"/>
</dbReference>
<dbReference type="GO" id="GO:0016853">
    <property type="term" value="F:isomerase activity"/>
    <property type="evidence" value="ECO:0007669"/>
    <property type="project" value="UniProtKB-KW"/>
</dbReference>
<proteinExistence type="predicted"/>
<accession>A0A7H0IQS7</accession>
<keyword evidence="2" id="KW-0413">Isomerase</keyword>
<dbReference type="InterPro" id="IPR050312">
    <property type="entry name" value="IolE/XylAMocC-like"/>
</dbReference>
<evidence type="ECO:0000313" key="3">
    <source>
        <dbReference type="Proteomes" id="UP000516052"/>
    </source>
</evidence>
<dbReference type="AlphaFoldDB" id="A0A7H0IQS7"/>
<evidence type="ECO:0000259" key="1">
    <source>
        <dbReference type="Pfam" id="PF01261"/>
    </source>
</evidence>
<organism evidence="2 3">
    <name type="scientific">Streptomyces roseirectus</name>
    <dbReference type="NCBI Taxonomy" id="2768066"/>
    <lineage>
        <taxon>Bacteria</taxon>
        <taxon>Bacillati</taxon>
        <taxon>Actinomycetota</taxon>
        <taxon>Actinomycetes</taxon>
        <taxon>Kitasatosporales</taxon>
        <taxon>Streptomycetaceae</taxon>
        <taxon>Streptomyces</taxon>
    </lineage>
</organism>
<dbReference type="RefSeq" id="WP_187752064.1">
    <property type="nucleotide sequence ID" value="NZ_CP060828.1"/>
</dbReference>
<reference evidence="2 3" key="1">
    <citation type="submission" date="2020-08" db="EMBL/GenBank/DDBJ databases">
        <title>A novel species.</title>
        <authorList>
            <person name="Gao J."/>
        </authorList>
    </citation>
    <scope>NUCLEOTIDE SEQUENCE [LARGE SCALE GENOMIC DNA]</scope>
    <source>
        <strain evidence="2 3">CRXT-G-22</strain>
    </source>
</reference>
<feature type="domain" description="Xylose isomerase-like TIM barrel" evidence="1">
    <location>
        <begin position="25"/>
        <end position="213"/>
    </location>
</feature>
<dbReference type="InterPro" id="IPR013022">
    <property type="entry name" value="Xyl_isomerase-like_TIM-brl"/>
</dbReference>
<protein>
    <submittedName>
        <fullName evidence="2">Sugar phosphate isomerase/epimerase</fullName>
    </submittedName>
</protein>
<name>A0A7H0IQS7_9ACTN</name>
<dbReference type="InterPro" id="IPR036237">
    <property type="entry name" value="Xyl_isomerase-like_sf"/>
</dbReference>
<dbReference type="EMBL" id="CP060828">
    <property type="protein sequence ID" value="QNP75143.1"/>
    <property type="molecule type" value="Genomic_DNA"/>
</dbReference>